<evidence type="ECO:0000256" key="1">
    <source>
        <dbReference type="SAM" id="SignalP"/>
    </source>
</evidence>
<keyword evidence="3" id="KW-1185">Reference proteome</keyword>
<proteinExistence type="predicted"/>
<reference evidence="3" key="1">
    <citation type="journal article" date="2021" name="ISME J.">
        <title>Evolutionary origin and ecological implication of a unique nif island in free-living Bradyrhizobium lineages.</title>
        <authorList>
            <person name="Tao J."/>
        </authorList>
    </citation>
    <scope>NUCLEOTIDE SEQUENCE [LARGE SCALE GENOMIC DNA]</scope>
    <source>
        <strain evidence="3">SZCCT0094</strain>
    </source>
</reference>
<keyword evidence="1" id="KW-0732">Signal</keyword>
<accession>A0ABS5GFY4</accession>
<comment type="caution">
    <text evidence="2">The sequence shown here is derived from an EMBL/GenBank/DDBJ whole genome shotgun (WGS) entry which is preliminary data.</text>
</comment>
<dbReference type="Proteomes" id="UP001314635">
    <property type="component" value="Unassembled WGS sequence"/>
</dbReference>
<evidence type="ECO:0008006" key="4">
    <source>
        <dbReference type="Google" id="ProtNLM"/>
    </source>
</evidence>
<evidence type="ECO:0000313" key="3">
    <source>
        <dbReference type="Proteomes" id="UP001314635"/>
    </source>
</evidence>
<dbReference type="RefSeq" id="WP_172237687.1">
    <property type="nucleotide sequence ID" value="NZ_JABFDP010000017.1"/>
</dbReference>
<evidence type="ECO:0000313" key="2">
    <source>
        <dbReference type="EMBL" id="MBR1139516.1"/>
    </source>
</evidence>
<sequence length="227" mass="23230">MKLPTFIVAALAGLAALALAGPPTAWAGPAAALVEDVQGEVAGAELMDYVAPGQVIKLGPDGAVVMSYLKSCRRESVSGAGSVTVGPSESKVDGATLKSDIVNCDASHAQATSRETSEVAATIVRSVGPDSAPVAQAVIYGASPIFEAKGRGTLIVERIDQPGERQQVELSGRQFKGRFYDFAGTSHPLTPGGIYAASFGPSRIVFKVDAQAKAGPGPAVGRLIRLN</sequence>
<dbReference type="EMBL" id="JAFCLK010000030">
    <property type="protein sequence ID" value="MBR1139516.1"/>
    <property type="molecule type" value="Genomic_DNA"/>
</dbReference>
<protein>
    <recommendedName>
        <fullName evidence="4">DUF5666 domain-containing protein</fullName>
    </recommendedName>
</protein>
<organism evidence="2 3">
    <name type="scientific">Bradyrhizobium denitrificans</name>
    <dbReference type="NCBI Taxonomy" id="2734912"/>
    <lineage>
        <taxon>Bacteria</taxon>
        <taxon>Pseudomonadati</taxon>
        <taxon>Pseudomonadota</taxon>
        <taxon>Alphaproteobacteria</taxon>
        <taxon>Hyphomicrobiales</taxon>
        <taxon>Nitrobacteraceae</taxon>
        <taxon>Bradyrhizobium</taxon>
    </lineage>
</organism>
<feature type="signal peptide" evidence="1">
    <location>
        <begin position="1"/>
        <end position="27"/>
    </location>
</feature>
<gene>
    <name evidence="2" type="ORF">JQ619_27530</name>
</gene>
<name>A0ABS5GFY4_9BRAD</name>
<feature type="chain" id="PRO_5046897972" description="DUF5666 domain-containing protein" evidence="1">
    <location>
        <begin position="28"/>
        <end position="227"/>
    </location>
</feature>